<keyword evidence="2" id="KW-1185">Reference proteome</keyword>
<proteinExistence type="predicted"/>
<dbReference type="Proteomes" id="UP000054018">
    <property type="component" value="Unassembled WGS sequence"/>
</dbReference>
<name>A0A0C9Z999_9AGAM</name>
<accession>A0A0C9Z999</accession>
<sequence>MDLTTEYSLEGTTLDIQSRMMRSAGHLSCNSDDLISGSQCLHDLLGIPVSVLVTLSRDLYPEQGETSFLFVCTRSIRYGQLVLHTFKIHVLSCTDLYFEAKVICRQLWLIYYPGRAALLFFASRSKRTFNALV</sequence>
<evidence type="ECO:0000313" key="2">
    <source>
        <dbReference type="Proteomes" id="UP000054018"/>
    </source>
</evidence>
<protein>
    <submittedName>
        <fullName evidence="1">Uncharacterized protein</fullName>
    </submittedName>
</protein>
<evidence type="ECO:0000313" key="1">
    <source>
        <dbReference type="EMBL" id="KIK22584.1"/>
    </source>
</evidence>
<dbReference type="EMBL" id="KN833738">
    <property type="protein sequence ID" value="KIK22584.1"/>
    <property type="molecule type" value="Genomic_DNA"/>
</dbReference>
<dbReference type="HOGENOM" id="CLU_1907512_0_0_1"/>
<reference evidence="2" key="2">
    <citation type="submission" date="2015-01" db="EMBL/GenBank/DDBJ databases">
        <title>Evolutionary Origins and Diversification of the Mycorrhizal Mutualists.</title>
        <authorList>
            <consortium name="DOE Joint Genome Institute"/>
            <consortium name="Mycorrhizal Genomics Consortium"/>
            <person name="Kohler A."/>
            <person name="Kuo A."/>
            <person name="Nagy L.G."/>
            <person name="Floudas D."/>
            <person name="Copeland A."/>
            <person name="Barry K.W."/>
            <person name="Cichocki N."/>
            <person name="Veneault-Fourrey C."/>
            <person name="LaButti K."/>
            <person name="Lindquist E.A."/>
            <person name="Lipzen A."/>
            <person name="Lundell T."/>
            <person name="Morin E."/>
            <person name="Murat C."/>
            <person name="Riley R."/>
            <person name="Ohm R."/>
            <person name="Sun H."/>
            <person name="Tunlid A."/>
            <person name="Henrissat B."/>
            <person name="Grigoriev I.V."/>
            <person name="Hibbett D.S."/>
            <person name="Martin F."/>
        </authorList>
    </citation>
    <scope>NUCLEOTIDE SEQUENCE [LARGE SCALE GENOMIC DNA]</scope>
    <source>
        <strain evidence="2">441</strain>
    </source>
</reference>
<dbReference type="AlphaFoldDB" id="A0A0C9Z999"/>
<organism evidence="1 2">
    <name type="scientific">Pisolithus microcarpus 441</name>
    <dbReference type="NCBI Taxonomy" id="765257"/>
    <lineage>
        <taxon>Eukaryota</taxon>
        <taxon>Fungi</taxon>
        <taxon>Dikarya</taxon>
        <taxon>Basidiomycota</taxon>
        <taxon>Agaricomycotina</taxon>
        <taxon>Agaricomycetes</taxon>
        <taxon>Agaricomycetidae</taxon>
        <taxon>Boletales</taxon>
        <taxon>Sclerodermatineae</taxon>
        <taxon>Pisolithaceae</taxon>
        <taxon>Pisolithus</taxon>
    </lineage>
</organism>
<gene>
    <name evidence="1" type="ORF">PISMIDRAFT_680199</name>
</gene>
<reference evidence="1 2" key="1">
    <citation type="submission" date="2014-04" db="EMBL/GenBank/DDBJ databases">
        <authorList>
            <consortium name="DOE Joint Genome Institute"/>
            <person name="Kuo A."/>
            <person name="Kohler A."/>
            <person name="Costa M.D."/>
            <person name="Nagy L.G."/>
            <person name="Floudas D."/>
            <person name="Copeland A."/>
            <person name="Barry K.W."/>
            <person name="Cichocki N."/>
            <person name="Veneault-Fourrey C."/>
            <person name="LaButti K."/>
            <person name="Lindquist E.A."/>
            <person name="Lipzen A."/>
            <person name="Lundell T."/>
            <person name="Morin E."/>
            <person name="Murat C."/>
            <person name="Sun H."/>
            <person name="Tunlid A."/>
            <person name="Henrissat B."/>
            <person name="Grigoriev I.V."/>
            <person name="Hibbett D.S."/>
            <person name="Martin F."/>
            <person name="Nordberg H.P."/>
            <person name="Cantor M.N."/>
            <person name="Hua S.X."/>
        </authorList>
    </citation>
    <scope>NUCLEOTIDE SEQUENCE [LARGE SCALE GENOMIC DNA]</scope>
    <source>
        <strain evidence="1 2">441</strain>
    </source>
</reference>